<gene>
    <name evidence="1" type="ORF">GFSPODELE1_LOCUS5312</name>
</gene>
<keyword evidence="2" id="KW-1185">Reference proteome</keyword>
<dbReference type="Proteomes" id="UP001497453">
    <property type="component" value="Chromosome 3"/>
</dbReference>
<evidence type="ECO:0000313" key="2">
    <source>
        <dbReference type="Proteomes" id="UP001497453"/>
    </source>
</evidence>
<evidence type="ECO:0000313" key="1">
    <source>
        <dbReference type="EMBL" id="CAL1705179.1"/>
    </source>
</evidence>
<dbReference type="InterPro" id="IPR032675">
    <property type="entry name" value="LRR_dom_sf"/>
</dbReference>
<dbReference type="EMBL" id="OZ037946">
    <property type="protein sequence ID" value="CAL1705179.1"/>
    <property type="molecule type" value="Genomic_DNA"/>
</dbReference>
<accession>A0ABP1DDY6</accession>
<organism evidence="1 2">
    <name type="scientific">Somion occarium</name>
    <dbReference type="NCBI Taxonomy" id="3059160"/>
    <lineage>
        <taxon>Eukaryota</taxon>
        <taxon>Fungi</taxon>
        <taxon>Dikarya</taxon>
        <taxon>Basidiomycota</taxon>
        <taxon>Agaricomycotina</taxon>
        <taxon>Agaricomycetes</taxon>
        <taxon>Polyporales</taxon>
        <taxon>Cerrenaceae</taxon>
        <taxon>Somion</taxon>
    </lineage>
</organism>
<protein>
    <recommendedName>
        <fullName evidence="3">F-box domain-containing protein</fullName>
    </recommendedName>
</protein>
<sequence length="557" mass="63252">MHQIFRLDEIFEAICWFVKYESDGGKTLAALTRTCRTFENVALAALWESQDSLVPLARCLGAAIQETWKSNENIKPTNILVRSDMISTFRSESVNLYLAAQCTERLPTLSEWKREHKHALFIKTFVSSQNPSILDHSIDTTVFIALFAHGSMPFFPNLQEFQWPLRGISDGDIPFITRFLGPKLEKITLNMPNNYKLDMLTLDHLLTIHALKEMSLKGEAGLGSLLSIRELITRSVQLRAFTCTIPLDLTHVRILATLRSLHRLSVIMPPMVDESFETSVGCDDPFPVLQTLTLAVSNLAGALHFIQLCPFTHVAQFELEIQENSLPDSPRYLEALGTLMVKQFSSKALQAFRLTSECGSGLPWDTTKAIRASTLRPFLSFRNLAMFHLDANWCYDLHNSFIEEAAKAWPSLRYIFLDPWGSWPVPRDRRLTLACFLPLVQHCPRIRNFAGLFEGCVPYISDTTRPGNGHEAEFVRDIFVGHSVSDIEAVALFLSDLFPHLEQIRSLSEADDTHARWEEVTKKVKEYTLVRSQMKAWYKEKDATAGPKKRESQADTV</sequence>
<dbReference type="Gene3D" id="3.80.10.10">
    <property type="entry name" value="Ribonuclease Inhibitor"/>
    <property type="match status" value="1"/>
</dbReference>
<reference evidence="2" key="1">
    <citation type="submission" date="2024-04" db="EMBL/GenBank/DDBJ databases">
        <authorList>
            <person name="Shaw F."/>
            <person name="Minotto A."/>
        </authorList>
    </citation>
    <scope>NUCLEOTIDE SEQUENCE [LARGE SCALE GENOMIC DNA]</scope>
</reference>
<evidence type="ECO:0008006" key="3">
    <source>
        <dbReference type="Google" id="ProtNLM"/>
    </source>
</evidence>
<proteinExistence type="predicted"/>
<name>A0ABP1DDY6_9APHY</name>